<feature type="compositionally biased region" description="Acidic residues" evidence="4">
    <location>
        <begin position="474"/>
        <end position="488"/>
    </location>
</feature>
<dbReference type="AlphaFoldDB" id="A0A9W8E347"/>
<dbReference type="Pfam" id="PF21884">
    <property type="entry name" value="ZUO1-like_ZHD"/>
    <property type="match status" value="1"/>
</dbReference>
<accession>A0A9W8E347</accession>
<feature type="compositionally biased region" description="Basic and acidic residues" evidence="4">
    <location>
        <begin position="425"/>
        <end position="445"/>
    </location>
</feature>
<protein>
    <recommendedName>
        <fullName evidence="5">J domain-containing protein</fullName>
    </recommendedName>
</protein>
<proteinExistence type="predicted"/>
<dbReference type="InterPro" id="IPR009072">
    <property type="entry name" value="Histone-fold"/>
</dbReference>
<evidence type="ECO:0000256" key="2">
    <source>
        <dbReference type="ARBA" id="ARBA00022771"/>
    </source>
</evidence>
<dbReference type="InterPro" id="IPR036869">
    <property type="entry name" value="J_dom_sf"/>
</dbReference>
<keyword evidence="3" id="KW-0862">Zinc</keyword>
<keyword evidence="7" id="KW-1185">Reference proteome</keyword>
<evidence type="ECO:0000313" key="7">
    <source>
        <dbReference type="Proteomes" id="UP001150569"/>
    </source>
</evidence>
<name>A0A9W8E347_9FUNG</name>
<dbReference type="GO" id="GO:0008270">
    <property type="term" value="F:zinc ion binding"/>
    <property type="evidence" value="ECO:0007669"/>
    <property type="project" value="UniProtKB-KW"/>
</dbReference>
<dbReference type="Pfam" id="PF12874">
    <property type="entry name" value="zf-met"/>
    <property type="match status" value="1"/>
</dbReference>
<dbReference type="PANTHER" id="PTHR44029:SF1">
    <property type="entry name" value="DNAJ HOMOLOG SUBFAMILY C MEMBER 21"/>
    <property type="match status" value="1"/>
</dbReference>
<dbReference type="SUPFAM" id="SSF57667">
    <property type="entry name" value="beta-beta-alpha zinc fingers"/>
    <property type="match status" value="1"/>
</dbReference>
<dbReference type="InterPro" id="IPR054076">
    <property type="entry name" value="ZUO1-like_ZHD"/>
</dbReference>
<dbReference type="Proteomes" id="UP001150569">
    <property type="component" value="Unassembled WGS sequence"/>
</dbReference>
<feature type="region of interest" description="Disordered" evidence="4">
    <location>
        <begin position="517"/>
        <end position="569"/>
    </location>
</feature>
<keyword evidence="2" id="KW-0863">Zinc-finger</keyword>
<evidence type="ECO:0000259" key="5">
    <source>
        <dbReference type="PROSITE" id="PS50076"/>
    </source>
</evidence>
<dbReference type="InterPro" id="IPR003604">
    <property type="entry name" value="Matrin/U1-like-C_Znf_C2H2"/>
</dbReference>
<dbReference type="PROSITE" id="PS00028">
    <property type="entry name" value="ZINC_FINGER_C2H2_1"/>
    <property type="match status" value="1"/>
</dbReference>
<gene>
    <name evidence="6" type="ORF">IWQ60_000126</name>
</gene>
<dbReference type="Gene3D" id="1.10.287.110">
    <property type="entry name" value="DnaJ domain"/>
    <property type="match status" value="1"/>
</dbReference>
<comment type="caution">
    <text evidence="6">The sequence shown here is derived from an EMBL/GenBank/DDBJ whole genome shotgun (WGS) entry which is preliminary data.</text>
</comment>
<dbReference type="InterPro" id="IPR003162">
    <property type="entry name" value="TFIID-31"/>
</dbReference>
<feature type="domain" description="J" evidence="5">
    <location>
        <begin position="159"/>
        <end position="225"/>
    </location>
</feature>
<dbReference type="Pfam" id="PF00226">
    <property type="entry name" value="DnaJ"/>
    <property type="match status" value="1"/>
</dbReference>
<dbReference type="EMBL" id="JANBPT010000003">
    <property type="protein sequence ID" value="KAJ1930618.1"/>
    <property type="molecule type" value="Genomic_DNA"/>
</dbReference>
<dbReference type="FunFam" id="1.10.287.110:FF:000046">
    <property type="entry name" value="dnaJ homolog subfamily C member 21"/>
    <property type="match status" value="1"/>
</dbReference>
<dbReference type="PRINTS" id="PR00625">
    <property type="entry name" value="JDOMAIN"/>
</dbReference>
<dbReference type="CDD" id="cd07979">
    <property type="entry name" value="HFD_TAF9"/>
    <property type="match status" value="1"/>
</dbReference>
<organism evidence="6 7">
    <name type="scientific">Tieghemiomyces parasiticus</name>
    <dbReference type="NCBI Taxonomy" id="78921"/>
    <lineage>
        <taxon>Eukaryota</taxon>
        <taxon>Fungi</taxon>
        <taxon>Fungi incertae sedis</taxon>
        <taxon>Zoopagomycota</taxon>
        <taxon>Kickxellomycotina</taxon>
        <taxon>Dimargaritomycetes</taxon>
        <taxon>Dimargaritales</taxon>
        <taxon>Dimargaritaceae</taxon>
        <taxon>Tieghemiomyces</taxon>
    </lineage>
</organism>
<reference evidence="6" key="1">
    <citation type="submission" date="2022-07" db="EMBL/GenBank/DDBJ databases">
        <title>Phylogenomic reconstructions and comparative analyses of Kickxellomycotina fungi.</title>
        <authorList>
            <person name="Reynolds N.K."/>
            <person name="Stajich J.E."/>
            <person name="Barry K."/>
            <person name="Grigoriev I.V."/>
            <person name="Crous P."/>
            <person name="Smith M.E."/>
        </authorList>
    </citation>
    <scope>NUCLEOTIDE SEQUENCE</scope>
    <source>
        <strain evidence="6">RSA 861</strain>
    </source>
</reference>
<dbReference type="GO" id="GO:0046982">
    <property type="term" value="F:protein heterodimerization activity"/>
    <property type="evidence" value="ECO:0007669"/>
    <property type="project" value="InterPro"/>
</dbReference>
<dbReference type="Pfam" id="PF02291">
    <property type="entry name" value="TFIID-31kDa"/>
    <property type="match status" value="1"/>
</dbReference>
<dbReference type="Gene3D" id="1.10.20.10">
    <property type="entry name" value="Histone, subunit A"/>
    <property type="match status" value="1"/>
</dbReference>
<dbReference type="InterPro" id="IPR001623">
    <property type="entry name" value="DnaJ_domain"/>
</dbReference>
<dbReference type="InterPro" id="IPR018253">
    <property type="entry name" value="DnaJ_domain_CS"/>
</dbReference>
<dbReference type="PANTHER" id="PTHR44029">
    <property type="entry name" value="DNAJ HOMOLOG SUBFAMILY C MEMBER 21"/>
    <property type="match status" value="1"/>
</dbReference>
<dbReference type="CDD" id="cd06257">
    <property type="entry name" value="DnaJ"/>
    <property type="match status" value="1"/>
</dbReference>
<dbReference type="GO" id="GO:0006352">
    <property type="term" value="P:DNA-templated transcription initiation"/>
    <property type="evidence" value="ECO:0007669"/>
    <property type="project" value="InterPro"/>
</dbReference>
<evidence type="ECO:0000256" key="3">
    <source>
        <dbReference type="ARBA" id="ARBA00022833"/>
    </source>
</evidence>
<dbReference type="SMART" id="SM00451">
    <property type="entry name" value="ZnF_U1"/>
    <property type="match status" value="1"/>
</dbReference>
<dbReference type="GO" id="GO:0003676">
    <property type="term" value="F:nucleic acid binding"/>
    <property type="evidence" value="ECO:0007669"/>
    <property type="project" value="InterPro"/>
</dbReference>
<feature type="compositionally biased region" description="Polar residues" evidence="4">
    <location>
        <begin position="520"/>
        <end position="537"/>
    </location>
</feature>
<evidence type="ECO:0000256" key="1">
    <source>
        <dbReference type="ARBA" id="ARBA00022723"/>
    </source>
</evidence>
<dbReference type="SMART" id="SM00271">
    <property type="entry name" value="DnaJ"/>
    <property type="match status" value="1"/>
</dbReference>
<keyword evidence="1" id="KW-0479">Metal-binding</keyword>
<dbReference type="OrthoDB" id="5894at2759"/>
<dbReference type="InterPro" id="IPR036236">
    <property type="entry name" value="Znf_C2H2_sf"/>
</dbReference>
<sequence>MSGDTPDNLPKEAKITSLILQSQGIEDCDPRVVNQLLDFAHRYTVEVFQDALMYSEHAGKNALDIDDVRLSIQGRVNHSFTTPPPKELSLLLVTNDVIQFLLELAEERNRTPLPLLTETNGVRLPPEKHCLTAVNFQIAPECDPHTTTPFQTKPMAKTCYYELLGVSADATSDELKKAYRQQALRWHPDKNYHQVEKATEVFAEIRSAYEVLSDPHERAWYDDHKDAILRGANFDPTNPEAMSSGLTSDVLMKYFSTSVYRGFTDAFDGFFVVYGKVFRAVAEEELKLGSRMTDPARVALLQNLDFGQSFTHAKEPITYRGDSRHLYNLVDFYNFWTGFQTQRTFAWHDKYKPSDAPNRYVRRAIEKENRKARETARKEYSEVVKWTLTRVSIGTRFIILLYQSLALYVKKRDPRMQAWNEEQQEAQRQREVERKKRLDEAKQSRDTAAATYQEPAWAKVDERAYERLYRMTEREDDYTESDGSDEEASANGNSQDDDSGEALSEALARQASLGNHEFGSATNTSKTTPQSATTAIPTNDGGQGSPGCIAEAVGDEDGDDTIEETDPLQCEPCRKRFKSVAQRINHEQSKKHQKAVQQLRAQLLAEDELFG</sequence>
<dbReference type="GO" id="GO:0005737">
    <property type="term" value="C:cytoplasm"/>
    <property type="evidence" value="ECO:0007669"/>
    <property type="project" value="TreeGrafter"/>
</dbReference>
<feature type="compositionally biased region" description="Acidic residues" evidence="4">
    <location>
        <begin position="553"/>
        <end position="566"/>
    </location>
</feature>
<dbReference type="InterPro" id="IPR013087">
    <property type="entry name" value="Znf_C2H2_type"/>
</dbReference>
<dbReference type="SUPFAM" id="SSF46565">
    <property type="entry name" value="Chaperone J-domain"/>
    <property type="match status" value="1"/>
</dbReference>
<evidence type="ECO:0000256" key="4">
    <source>
        <dbReference type="SAM" id="MobiDB-lite"/>
    </source>
</evidence>
<feature type="region of interest" description="Disordered" evidence="4">
    <location>
        <begin position="474"/>
        <end position="504"/>
    </location>
</feature>
<dbReference type="PROSITE" id="PS50076">
    <property type="entry name" value="DNAJ_2"/>
    <property type="match status" value="1"/>
</dbReference>
<dbReference type="Gene3D" id="3.30.160.60">
    <property type="entry name" value="Classic Zinc Finger"/>
    <property type="match status" value="1"/>
</dbReference>
<dbReference type="InterPro" id="IPR051964">
    <property type="entry name" value="Chaperone_stress_response"/>
</dbReference>
<dbReference type="PROSITE" id="PS00636">
    <property type="entry name" value="DNAJ_1"/>
    <property type="match status" value="1"/>
</dbReference>
<dbReference type="SUPFAM" id="SSF47113">
    <property type="entry name" value="Histone-fold"/>
    <property type="match status" value="1"/>
</dbReference>
<feature type="region of interest" description="Disordered" evidence="4">
    <location>
        <begin position="420"/>
        <end position="453"/>
    </location>
</feature>
<evidence type="ECO:0000313" key="6">
    <source>
        <dbReference type="EMBL" id="KAJ1930618.1"/>
    </source>
</evidence>